<proteinExistence type="predicted"/>
<organism evidence="2 3">
    <name type="scientific">Desulfonema limicola</name>
    <dbReference type="NCBI Taxonomy" id="45656"/>
    <lineage>
        <taxon>Bacteria</taxon>
        <taxon>Pseudomonadati</taxon>
        <taxon>Thermodesulfobacteriota</taxon>
        <taxon>Desulfobacteria</taxon>
        <taxon>Desulfobacterales</taxon>
        <taxon>Desulfococcaceae</taxon>
        <taxon>Desulfonema</taxon>
    </lineage>
</organism>
<dbReference type="PANTHER" id="PTHR23150">
    <property type="entry name" value="SULFATASE MODIFYING FACTOR 1, 2"/>
    <property type="match status" value="1"/>
</dbReference>
<dbReference type="PANTHER" id="PTHR23150:SF19">
    <property type="entry name" value="FORMYLGLYCINE-GENERATING ENZYME"/>
    <property type="match status" value="1"/>
</dbReference>
<dbReference type="AlphaFoldDB" id="A0A975GGK5"/>
<gene>
    <name evidence="2" type="ORF">dnl_26370</name>
</gene>
<dbReference type="Pfam" id="PF03781">
    <property type="entry name" value="FGE-sulfatase"/>
    <property type="match status" value="1"/>
</dbReference>
<feature type="domain" description="NACHT" evidence="1">
    <location>
        <begin position="297"/>
        <end position="441"/>
    </location>
</feature>
<keyword evidence="3" id="KW-1185">Reference proteome</keyword>
<dbReference type="InterPro" id="IPR051043">
    <property type="entry name" value="Sulfatase_Mod_Factor_Kinase"/>
</dbReference>
<sequence>MSAFIQNFLPAFAANIAASMIQVSSSHIQKMLGEPGVEKAVKQCVANGITALISTSEDLTPENEHILKDCFEDYFYRKTVARELSKILRGKGKEPDIEELLFIFENEAGYDPDSLPGLDFTKGMEAFIAAFMTSAVMDTELNRIIHAEQLIKQTNIQQELLDIMRGLAEFLRNYQEVVGIKAGRIEARNVVNGTQIIYEMLPPPALPVLDRTEEQHYLNTLMKKCEELQLAAVDESCTAEDTVSISDVFTSLNLTKDRFPGQSVKDVLINIKEMEQDRKSSEEPVPIQSVEAAGVMSRLVILGKPGSGKSTLVNYIVSILAQKILSDGKNPIDLPGFSDHETPLPVRIILRRFAAWIQSGTKKGNAGLVWKYIKHMLDEWGCSSFYDDLSRIIKDKGGIVFFDGLDEVMEKDEDEKRSVITESIKEFSRPLDKCRVIITCREYAYKNTDAWHLPENTFPVSELALFNMEQIKEFIKTWYKVIGPQRGWNQAKQEAEADNLHYAINDRPHLKDIAKYPLLLTLMAQVHGRKGTLPKDRADLYEQSVNLLLEHWDNKIIRDTDGTCRRESGVILRLADIRGDTLRSVLEKLAFTAHEQQEKKEDRERNRCADISKSKLRDAFEEEKEIGDKAKKVIEYIEERAGLLTYQGGENKIYTFPHRTFQEYMAASHIIKQSTVYKMLCDRVKRDLDWWQEVFLMAAGCLKTAPLNVSNMIEKILPRETKDSSITPEHSRYARFAALALAETDFTACLENEKKDNEDGQFLRTLKRVQRLLVKSLEANETLSPIERVESGRSLGIIGDPRKEIMTLKHMKFCLVPAGDFYMADDLNHCLKYYDYWISKHPVTNAQYEAFVKAGGYSEKHYWKEAEKERYWRDGKFRGYNDKKIRNSPYNYKSPFNLSNHPVVGISWYEALAFTRWITNSWQNNGIIDKNRLIRLPSEAEWEKASRGGLKIPEKKKIIRACDKLWESRVKTKPNPYPERDYPWNDEIDVNKANYDETDIYTTSAAGCFSLGASPYGCMDMSGNIWEWTRSLYKPYPYKPDKERENEAAGRDTLRAARGGAFFEYYGRVWCGIREWEYPDRQLCIKGFRVICASKLKSKKN</sequence>
<dbReference type="PROSITE" id="PS50837">
    <property type="entry name" value="NACHT"/>
    <property type="match status" value="1"/>
</dbReference>
<reference evidence="2" key="1">
    <citation type="journal article" date="2021" name="Microb. Physiol.">
        <title>Proteogenomic Insights into the Physiology of Marine, Sulfate-Reducing, Filamentous Desulfonema limicola and Desulfonema magnum.</title>
        <authorList>
            <person name="Schnaars V."/>
            <person name="Wohlbrand L."/>
            <person name="Scheve S."/>
            <person name="Hinrichs C."/>
            <person name="Reinhardt R."/>
            <person name="Rabus R."/>
        </authorList>
    </citation>
    <scope>NUCLEOTIDE SEQUENCE</scope>
    <source>
        <strain evidence="2">5ac10</strain>
    </source>
</reference>
<dbReference type="RefSeq" id="WP_207691995.1">
    <property type="nucleotide sequence ID" value="NZ_CP061799.1"/>
</dbReference>
<dbReference type="Pfam" id="PF22734">
    <property type="entry name" value="NNH2"/>
    <property type="match status" value="1"/>
</dbReference>
<dbReference type="SUPFAM" id="SSF56436">
    <property type="entry name" value="C-type lectin-like"/>
    <property type="match status" value="1"/>
</dbReference>
<dbReference type="GO" id="GO:0120147">
    <property type="term" value="F:formylglycine-generating oxidase activity"/>
    <property type="evidence" value="ECO:0007669"/>
    <property type="project" value="TreeGrafter"/>
</dbReference>
<dbReference type="SUPFAM" id="SSF52540">
    <property type="entry name" value="P-loop containing nucleoside triphosphate hydrolases"/>
    <property type="match status" value="1"/>
</dbReference>
<dbReference type="Gene3D" id="3.90.1580.10">
    <property type="entry name" value="paralog of FGE (formylglycine-generating enzyme)"/>
    <property type="match status" value="1"/>
</dbReference>
<evidence type="ECO:0000313" key="2">
    <source>
        <dbReference type="EMBL" id="QTA80338.1"/>
    </source>
</evidence>
<dbReference type="InterPro" id="IPR005532">
    <property type="entry name" value="SUMF_dom"/>
</dbReference>
<accession>A0A975GGK5</accession>
<dbReference type="Pfam" id="PF05729">
    <property type="entry name" value="NACHT"/>
    <property type="match status" value="1"/>
</dbReference>
<dbReference type="KEGG" id="dli:dnl_26370"/>
<dbReference type="InterPro" id="IPR054569">
    <property type="entry name" value="NNH2"/>
</dbReference>
<evidence type="ECO:0000259" key="1">
    <source>
        <dbReference type="PROSITE" id="PS50837"/>
    </source>
</evidence>
<dbReference type="Proteomes" id="UP000663720">
    <property type="component" value="Chromosome"/>
</dbReference>
<dbReference type="EMBL" id="CP061799">
    <property type="protein sequence ID" value="QTA80338.1"/>
    <property type="molecule type" value="Genomic_DNA"/>
</dbReference>
<dbReference type="InterPro" id="IPR007111">
    <property type="entry name" value="NACHT_NTPase"/>
</dbReference>
<dbReference type="InterPro" id="IPR016187">
    <property type="entry name" value="CTDL_fold"/>
</dbReference>
<evidence type="ECO:0000313" key="3">
    <source>
        <dbReference type="Proteomes" id="UP000663720"/>
    </source>
</evidence>
<protein>
    <submittedName>
        <fullName evidence="2">Sulfatase-modifying factor enzyme domain-containing protein, NACHT domain-containing</fullName>
    </submittedName>
</protein>
<dbReference type="InterPro" id="IPR042095">
    <property type="entry name" value="SUMF_sf"/>
</dbReference>
<name>A0A975GGK5_9BACT</name>
<dbReference type="Gene3D" id="3.40.50.300">
    <property type="entry name" value="P-loop containing nucleotide triphosphate hydrolases"/>
    <property type="match status" value="1"/>
</dbReference>
<dbReference type="InterPro" id="IPR027417">
    <property type="entry name" value="P-loop_NTPase"/>
</dbReference>